<sequence>MKPPVSFSAACALSEDAISRALRNYGLHPEQLDAPAPHTEVASLHPNHVWQIDASLCTLYYLSNGHKGLQVMDSAKFYKNKPANLARIASDRVWSYEITDHASGWIYVEYVTGAESGENLCSVLINAMQERGGADVLHGVPKILYLDPGSANTAGMTKNMCRSLGIDLIAHKPHNARATGQVEKARDIIERKLEPGLKFRPVHSLEELNALAAKWRSHFNATAVHSRHGKTRTDIWLKITAEQLKKAPSVEVCRELAVAAPELRKVTPKLRVSFRGTEFDVSTVPGVLVGEKLMITRNPWRSDVAQVVLTGEDGHETFFLVEEVRKNEFGFAEGAAVFGESYNSAGEWRSPAGNPGTDGGKRNRSAGYRYRQRRRCSRRTQGEGAAVRRAA</sequence>
<feature type="domain" description="Integrase catalytic" evidence="2">
    <location>
        <begin position="42"/>
        <end position="240"/>
    </location>
</feature>
<dbReference type="InterPro" id="IPR012337">
    <property type="entry name" value="RNaseH-like_sf"/>
</dbReference>
<dbReference type="InterPro" id="IPR036397">
    <property type="entry name" value="RNaseH_sf"/>
</dbReference>
<dbReference type="EMBL" id="AP022360">
    <property type="protein sequence ID" value="BBU85051.1"/>
    <property type="molecule type" value="Genomic_DNA"/>
</dbReference>
<reference evidence="3 4" key="1">
    <citation type="submission" date="2020-01" db="EMBL/GenBank/DDBJ databases">
        <title>Dynamics of blaIMP-6 dissemination in carbapenem resistant Enterobacteriacea isolated from regional surveillance in Osaka, Japan.</title>
        <authorList>
            <person name="Abe R."/>
            <person name="Akeda Y."/>
            <person name="Sugawara Y."/>
            <person name="Yamamoto N."/>
            <person name="Tomono K."/>
            <person name="Takeuchi D."/>
            <person name="Kawahara R."/>
            <person name="Hamada S."/>
        </authorList>
    </citation>
    <scope>NUCLEOTIDE SEQUENCE [LARGE SCALE GENOMIC DNA]</scope>
    <source>
        <strain evidence="3 4">E300</strain>
    </source>
</reference>
<dbReference type="PROSITE" id="PS50994">
    <property type="entry name" value="INTEGRASE"/>
    <property type="match status" value="1"/>
</dbReference>
<proteinExistence type="predicted"/>
<accession>A0A8S0FXL3</accession>
<evidence type="ECO:0000259" key="2">
    <source>
        <dbReference type="PROSITE" id="PS50994"/>
    </source>
</evidence>
<name>A0A8S0FXL3_ECOLX</name>
<dbReference type="PANTHER" id="PTHR35004">
    <property type="entry name" value="TRANSPOSASE RV3428C-RELATED"/>
    <property type="match status" value="1"/>
</dbReference>
<dbReference type="GO" id="GO:0015074">
    <property type="term" value="P:DNA integration"/>
    <property type="evidence" value="ECO:0007669"/>
    <property type="project" value="InterPro"/>
</dbReference>
<evidence type="ECO:0000313" key="4">
    <source>
        <dbReference type="Proteomes" id="UP000467488"/>
    </source>
</evidence>
<dbReference type="Proteomes" id="UP000467488">
    <property type="component" value="Chromosome"/>
</dbReference>
<dbReference type="Pfam" id="PF00665">
    <property type="entry name" value="rve"/>
    <property type="match status" value="1"/>
</dbReference>
<dbReference type="InterPro" id="IPR001584">
    <property type="entry name" value="Integrase_cat-core"/>
</dbReference>
<dbReference type="Gene3D" id="3.30.420.10">
    <property type="entry name" value="Ribonuclease H-like superfamily/Ribonuclease H"/>
    <property type="match status" value="1"/>
</dbReference>
<evidence type="ECO:0000256" key="1">
    <source>
        <dbReference type="SAM" id="MobiDB-lite"/>
    </source>
</evidence>
<dbReference type="GO" id="GO:0003676">
    <property type="term" value="F:nucleic acid binding"/>
    <property type="evidence" value="ECO:0007669"/>
    <property type="project" value="InterPro"/>
</dbReference>
<dbReference type="PANTHER" id="PTHR35004:SF7">
    <property type="entry name" value="INTEGRASE PROTEIN"/>
    <property type="match status" value="1"/>
</dbReference>
<protein>
    <recommendedName>
        <fullName evidence="2">Integrase catalytic domain-containing protein</fullName>
    </recommendedName>
</protein>
<dbReference type="SUPFAM" id="SSF53098">
    <property type="entry name" value="Ribonuclease H-like"/>
    <property type="match status" value="1"/>
</dbReference>
<organism evidence="3 4">
    <name type="scientific">Escherichia coli</name>
    <dbReference type="NCBI Taxonomy" id="562"/>
    <lineage>
        <taxon>Bacteria</taxon>
        <taxon>Pseudomonadati</taxon>
        <taxon>Pseudomonadota</taxon>
        <taxon>Gammaproteobacteria</taxon>
        <taxon>Enterobacterales</taxon>
        <taxon>Enterobacteriaceae</taxon>
        <taxon>Escherichia</taxon>
    </lineage>
</organism>
<feature type="region of interest" description="Disordered" evidence="1">
    <location>
        <begin position="344"/>
        <end position="391"/>
    </location>
</feature>
<dbReference type="AlphaFoldDB" id="A0A8S0FXL3"/>
<evidence type="ECO:0000313" key="3">
    <source>
        <dbReference type="EMBL" id="BBU85051.1"/>
    </source>
</evidence>
<gene>
    <name evidence="3" type="ORF">EIMP300_64510</name>
</gene>